<organism evidence="2 3">
    <name type="scientific">Lepeophtheirus salmonis</name>
    <name type="common">Salmon louse</name>
    <name type="synonym">Caligus salmonis</name>
    <dbReference type="NCBI Taxonomy" id="72036"/>
    <lineage>
        <taxon>Eukaryota</taxon>
        <taxon>Metazoa</taxon>
        <taxon>Ecdysozoa</taxon>
        <taxon>Arthropoda</taxon>
        <taxon>Crustacea</taxon>
        <taxon>Multicrustacea</taxon>
        <taxon>Hexanauplia</taxon>
        <taxon>Copepoda</taxon>
        <taxon>Siphonostomatoida</taxon>
        <taxon>Caligidae</taxon>
        <taxon>Lepeophtheirus</taxon>
    </lineage>
</organism>
<keyword evidence="3" id="KW-1185">Reference proteome</keyword>
<gene>
    <name evidence="2" type="ORF">LSAA_6801</name>
</gene>
<protein>
    <submittedName>
        <fullName evidence="2">(salmon louse) hypothetical protein</fullName>
    </submittedName>
</protein>
<dbReference type="EMBL" id="HG994581">
    <property type="protein sequence ID" value="CAF2874181.1"/>
    <property type="molecule type" value="Genomic_DNA"/>
</dbReference>
<evidence type="ECO:0000313" key="2">
    <source>
        <dbReference type="EMBL" id="CAF2874181.1"/>
    </source>
</evidence>
<proteinExistence type="predicted"/>
<feature type="region of interest" description="Disordered" evidence="1">
    <location>
        <begin position="1"/>
        <end position="28"/>
    </location>
</feature>
<dbReference type="AlphaFoldDB" id="A0A7R8CNL1"/>
<evidence type="ECO:0000313" key="3">
    <source>
        <dbReference type="Proteomes" id="UP000675881"/>
    </source>
</evidence>
<accession>A0A7R8CNL1</accession>
<name>A0A7R8CNL1_LEPSM</name>
<reference evidence="2" key="1">
    <citation type="submission" date="2021-02" db="EMBL/GenBank/DDBJ databases">
        <authorList>
            <person name="Bekaert M."/>
        </authorList>
    </citation>
    <scope>NUCLEOTIDE SEQUENCE</scope>
    <source>
        <strain evidence="2">IoA-00</strain>
    </source>
</reference>
<sequence length="155" mass="17975">MQREKKRQTNLGSFFTKRMRNEPSNTEQTELLNKNKPVVIVLQSLKHPLVSVIWKDWISKSQEENTIEDINVPSDRNAILVESKTSYQYNTKKPKDTLAGARQPKLLKFPLRDLKSGKTKSCNISCYQQFPWLEMLDVEKVAAFSYCCSKFSPKT</sequence>
<evidence type="ECO:0000256" key="1">
    <source>
        <dbReference type="SAM" id="MobiDB-lite"/>
    </source>
</evidence>
<dbReference type="Proteomes" id="UP000675881">
    <property type="component" value="Chromosome 2"/>
</dbReference>